<gene>
    <name evidence="6" type="ORF">H9894_04700</name>
</gene>
<name>A0A9D1TPB0_9BACT</name>
<keyword evidence="1" id="KW-0004">4Fe-4S</keyword>
<feature type="domain" description="4Fe-4S ferredoxin-type" evidence="5">
    <location>
        <begin position="69"/>
        <end position="99"/>
    </location>
</feature>
<reference evidence="6" key="2">
    <citation type="submission" date="2021-04" db="EMBL/GenBank/DDBJ databases">
        <authorList>
            <person name="Gilroy R."/>
        </authorList>
    </citation>
    <scope>NUCLEOTIDE SEQUENCE</scope>
    <source>
        <strain evidence="6">ChiHecec2B26-446</strain>
    </source>
</reference>
<dbReference type="InterPro" id="IPR017900">
    <property type="entry name" value="4Fe4S_Fe_S_CS"/>
</dbReference>
<accession>A0A9D1TPB0</accession>
<evidence type="ECO:0000259" key="5">
    <source>
        <dbReference type="PROSITE" id="PS51379"/>
    </source>
</evidence>
<keyword evidence="4" id="KW-0411">Iron-sulfur</keyword>
<dbReference type="PANTHER" id="PTHR43687">
    <property type="entry name" value="ADENYLYLSULFATE REDUCTASE, BETA SUBUNIT"/>
    <property type="match status" value="1"/>
</dbReference>
<dbReference type="InterPro" id="IPR050572">
    <property type="entry name" value="Fe-S_Ferredoxin"/>
</dbReference>
<proteinExistence type="predicted"/>
<dbReference type="SUPFAM" id="SSF54862">
    <property type="entry name" value="4Fe-4S ferredoxins"/>
    <property type="match status" value="1"/>
</dbReference>
<evidence type="ECO:0000256" key="1">
    <source>
        <dbReference type="ARBA" id="ARBA00022485"/>
    </source>
</evidence>
<protein>
    <submittedName>
        <fullName evidence="6">Ferredoxin family protein</fullName>
    </submittedName>
</protein>
<keyword evidence="3" id="KW-0408">Iron</keyword>
<dbReference type="Pfam" id="PF14697">
    <property type="entry name" value="Fer4_21"/>
    <property type="match status" value="1"/>
</dbReference>
<dbReference type="GO" id="GO:0046872">
    <property type="term" value="F:metal ion binding"/>
    <property type="evidence" value="ECO:0007669"/>
    <property type="project" value="UniProtKB-KW"/>
</dbReference>
<dbReference type="EMBL" id="DXHV01000051">
    <property type="protein sequence ID" value="HIW00470.1"/>
    <property type="molecule type" value="Genomic_DNA"/>
</dbReference>
<dbReference type="Gene3D" id="3.30.70.20">
    <property type="match status" value="2"/>
</dbReference>
<sequence>MLRESASHLSGLRCFFEKAACVPSHPRFRARVPAKEKPVIERIDAEKCVGCGTCVSHCPLDALRLDEDGKAFIAYPDDCMTCYLCERFCPSGAIYVHPFREELPPVFPSVPRELGGGA</sequence>
<dbReference type="PROSITE" id="PS00198">
    <property type="entry name" value="4FE4S_FER_1"/>
    <property type="match status" value="1"/>
</dbReference>
<keyword evidence="2" id="KW-0479">Metal-binding</keyword>
<evidence type="ECO:0000313" key="7">
    <source>
        <dbReference type="Proteomes" id="UP000886752"/>
    </source>
</evidence>
<dbReference type="PROSITE" id="PS51379">
    <property type="entry name" value="4FE4S_FER_2"/>
    <property type="match status" value="2"/>
</dbReference>
<dbReference type="InterPro" id="IPR017896">
    <property type="entry name" value="4Fe4S_Fe-S-bd"/>
</dbReference>
<dbReference type="PANTHER" id="PTHR43687:SF1">
    <property type="entry name" value="FERREDOXIN III"/>
    <property type="match status" value="1"/>
</dbReference>
<reference evidence="6" key="1">
    <citation type="journal article" date="2021" name="PeerJ">
        <title>Extensive microbial diversity within the chicken gut microbiome revealed by metagenomics and culture.</title>
        <authorList>
            <person name="Gilroy R."/>
            <person name="Ravi A."/>
            <person name="Getino M."/>
            <person name="Pursley I."/>
            <person name="Horton D.L."/>
            <person name="Alikhan N.F."/>
            <person name="Baker D."/>
            <person name="Gharbi K."/>
            <person name="Hall N."/>
            <person name="Watson M."/>
            <person name="Adriaenssens E.M."/>
            <person name="Foster-Nyarko E."/>
            <person name="Jarju S."/>
            <person name="Secka A."/>
            <person name="Antonio M."/>
            <person name="Oren A."/>
            <person name="Chaudhuri R.R."/>
            <person name="La Ragione R."/>
            <person name="Hildebrand F."/>
            <person name="Pallen M.J."/>
        </authorList>
    </citation>
    <scope>NUCLEOTIDE SEQUENCE</scope>
    <source>
        <strain evidence="6">ChiHecec2B26-446</strain>
    </source>
</reference>
<evidence type="ECO:0000256" key="3">
    <source>
        <dbReference type="ARBA" id="ARBA00023004"/>
    </source>
</evidence>
<comment type="caution">
    <text evidence="6">The sequence shown here is derived from an EMBL/GenBank/DDBJ whole genome shotgun (WGS) entry which is preliminary data.</text>
</comment>
<dbReference type="Proteomes" id="UP000886752">
    <property type="component" value="Unassembled WGS sequence"/>
</dbReference>
<organism evidence="6 7">
    <name type="scientific">Candidatus Desulfovibrio intestinipullorum</name>
    <dbReference type="NCBI Taxonomy" id="2838536"/>
    <lineage>
        <taxon>Bacteria</taxon>
        <taxon>Pseudomonadati</taxon>
        <taxon>Thermodesulfobacteriota</taxon>
        <taxon>Desulfovibrionia</taxon>
        <taxon>Desulfovibrionales</taxon>
        <taxon>Desulfovibrionaceae</taxon>
        <taxon>Desulfovibrio</taxon>
    </lineage>
</organism>
<evidence type="ECO:0000256" key="4">
    <source>
        <dbReference type="ARBA" id="ARBA00023014"/>
    </source>
</evidence>
<evidence type="ECO:0000313" key="6">
    <source>
        <dbReference type="EMBL" id="HIW00470.1"/>
    </source>
</evidence>
<dbReference type="AlphaFoldDB" id="A0A9D1TPB0"/>
<feature type="domain" description="4Fe-4S ferredoxin-type" evidence="5">
    <location>
        <begin position="38"/>
        <end position="68"/>
    </location>
</feature>
<dbReference type="GO" id="GO:0051539">
    <property type="term" value="F:4 iron, 4 sulfur cluster binding"/>
    <property type="evidence" value="ECO:0007669"/>
    <property type="project" value="UniProtKB-KW"/>
</dbReference>
<evidence type="ECO:0000256" key="2">
    <source>
        <dbReference type="ARBA" id="ARBA00022723"/>
    </source>
</evidence>